<proteinExistence type="predicted"/>
<evidence type="ECO:0000313" key="2">
    <source>
        <dbReference type="EMBL" id="KAF2249928.1"/>
    </source>
</evidence>
<organism evidence="2 3">
    <name type="scientific">Trematosphaeria pertusa</name>
    <dbReference type="NCBI Taxonomy" id="390896"/>
    <lineage>
        <taxon>Eukaryota</taxon>
        <taxon>Fungi</taxon>
        <taxon>Dikarya</taxon>
        <taxon>Ascomycota</taxon>
        <taxon>Pezizomycotina</taxon>
        <taxon>Dothideomycetes</taxon>
        <taxon>Pleosporomycetidae</taxon>
        <taxon>Pleosporales</taxon>
        <taxon>Massarineae</taxon>
        <taxon>Trematosphaeriaceae</taxon>
        <taxon>Trematosphaeria</taxon>
    </lineage>
</organism>
<evidence type="ECO:0000256" key="1">
    <source>
        <dbReference type="SAM" id="MobiDB-lite"/>
    </source>
</evidence>
<feature type="compositionally biased region" description="Pro residues" evidence="1">
    <location>
        <begin position="256"/>
        <end position="265"/>
    </location>
</feature>
<dbReference type="EMBL" id="ML987194">
    <property type="protein sequence ID" value="KAF2249928.1"/>
    <property type="molecule type" value="Genomic_DNA"/>
</dbReference>
<keyword evidence="3" id="KW-1185">Reference proteome</keyword>
<dbReference type="GeneID" id="54586541"/>
<protein>
    <submittedName>
        <fullName evidence="2">Uncharacterized protein</fullName>
    </submittedName>
</protein>
<gene>
    <name evidence="2" type="ORF">BU26DRAFT_563820</name>
</gene>
<reference evidence="2" key="1">
    <citation type="journal article" date="2020" name="Stud. Mycol.">
        <title>101 Dothideomycetes genomes: a test case for predicting lifestyles and emergence of pathogens.</title>
        <authorList>
            <person name="Haridas S."/>
            <person name="Albert R."/>
            <person name="Binder M."/>
            <person name="Bloem J."/>
            <person name="Labutti K."/>
            <person name="Salamov A."/>
            <person name="Andreopoulos B."/>
            <person name="Baker S."/>
            <person name="Barry K."/>
            <person name="Bills G."/>
            <person name="Bluhm B."/>
            <person name="Cannon C."/>
            <person name="Castanera R."/>
            <person name="Culley D."/>
            <person name="Daum C."/>
            <person name="Ezra D."/>
            <person name="Gonzalez J."/>
            <person name="Henrissat B."/>
            <person name="Kuo A."/>
            <person name="Liang C."/>
            <person name="Lipzen A."/>
            <person name="Lutzoni F."/>
            <person name="Magnuson J."/>
            <person name="Mondo S."/>
            <person name="Nolan M."/>
            <person name="Ohm R."/>
            <person name="Pangilinan J."/>
            <person name="Park H.-J."/>
            <person name="Ramirez L."/>
            <person name="Alfaro M."/>
            <person name="Sun H."/>
            <person name="Tritt A."/>
            <person name="Yoshinaga Y."/>
            <person name="Zwiers L.-H."/>
            <person name="Turgeon B."/>
            <person name="Goodwin S."/>
            <person name="Spatafora J."/>
            <person name="Crous P."/>
            <person name="Grigoriev I."/>
        </authorList>
    </citation>
    <scope>NUCLEOTIDE SEQUENCE</scope>
    <source>
        <strain evidence="2">CBS 122368</strain>
    </source>
</reference>
<name>A0A6A6IIQ7_9PLEO</name>
<evidence type="ECO:0000313" key="3">
    <source>
        <dbReference type="Proteomes" id="UP000800094"/>
    </source>
</evidence>
<dbReference type="Proteomes" id="UP000800094">
    <property type="component" value="Unassembled WGS sequence"/>
</dbReference>
<accession>A0A6A6IIQ7</accession>
<dbReference type="RefSeq" id="XP_033684932.1">
    <property type="nucleotide sequence ID" value="XM_033833211.1"/>
</dbReference>
<sequence>MSTRPSIKTKAKIKARTPRSYPPANLRQLQYRSYQYTIIIYHYNNYAQPLEDFKRSLSRDRNGYISNLFSKDTLTGFPVAEGDEVPENSVEVAYLPNVFQHRGSALGFRSFSKDRIEWLCFKCPVEQLINNWTIVYPGGVLRKPFDKVATLERGETGRKGTVKGHPEHRAWYEALAEAWEPVVPLRLTWNNKSRDIQEEIKRREKEEGYVFELEEKEDKDVDLEGMWPKEELPLQKPKLVAEVDFYTRSKRAKPPVRVPQPPPKQKSPMTRLLDGEYV</sequence>
<dbReference type="OrthoDB" id="3762348at2759"/>
<feature type="region of interest" description="Disordered" evidence="1">
    <location>
        <begin position="250"/>
        <end position="278"/>
    </location>
</feature>
<dbReference type="AlphaFoldDB" id="A0A6A6IIQ7"/>